<dbReference type="Proteomes" id="UP000294830">
    <property type="component" value="Unassembled WGS sequence"/>
</dbReference>
<organism evidence="1 2">
    <name type="scientific">Acetobacteroides hydrogenigenes</name>
    <dbReference type="NCBI Taxonomy" id="979970"/>
    <lineage>
        <taxon>Bacteria</taxon>
        <taxon>Pseudomonadati</taxon>
        <taxon>Bacteroidota</taxon>
        <taxon>Bacteroidia</taxon>
        <taxon>Bacteroidales</taxon>
        <taxon>Rikenellaceae</taxon>
        <taxon>Acetobacteroides</taxon>
    </lineage>
</organism>
<comment type="caution">
    <text evidence="1">The sequence shown here is derived from an EMBL/GenBank/DDBJ whole genome shotgun (WGS) entry which is preliminary data.</text>
</comment>
<evidence type="ECO:0000313" key="1">
    <source>
        <dbReference type="EMBL" id="TCN64675.1"/>
    </source>
</evidence>
<dbReference type="AlphaFoldDB" id="A0A4R2EA19"/>
<accession>A0A4R2EA19</accession>
<dbReference type="EMBL" id="SLWB01000012">
    <property type="protein sequence ID" value="TCN64675.1"/>
    <property type="molecule type" value="Genomic_DNA"/>
</dbReference>
<evidence type="ECO:0000313" key="2">
    <source>
        <dbReference type="Proteomes" id="UP000294830"/>
    </source>
</evidence>
<reference evidence="1 2" key="1">
    <citation type="submission" date="2019-03" db="EMBL/GenBank/DDBJ databases">
        <title>Genomic Encyclopedia of Archaeal and Bacterial Type Strains, Phase II (KMG-II): from individual species to whole genera.</title>
        <authorList>
            <person name="Goeker M."/>
        </authorList>
    </citation>
    <scope>NUCLEOTIDE SEQUENCE [LARGE SCALE GENOMIC DNA]</scope>
    <source>
        <strain evidence="1 2">RL-C</strain>
    </source>
</reference>
<gene>
    <name evidence="1" type="ORF">CLV25_1122</name>
</gene>
<sequence>MALTDEAIVKTAEHRKSQSPSINLTMLGGLPYSLAVSNRTAGRIAPYSLLQWQQQHSFPFAFSKASLPSVNEK</sequence>
<keyword evidence="2" id="KW-1185">Reference proteome</keyword>
<name>A0A4R2EA19_9BACT</name>
<proteinExistence type="predicted"/>
<protein>
    <submittedName>
        <fullName evidence="1">Uncharacterized protein</fullName>
    </submittedName>
</protein>